<dbReference type="Gene3D" id="3.90.1150.200">
    <property type="match status" value="1"/>
</dbReference>
<keyword evidence="3" id="KW-1185">Reference proteome</keyword>
<accession>A0A7X4HEV1</accession>
<dbReference type="Proteomes" id="UP000450676">
    <property type="component" value="Unassembled WGS sequence"/>
</dbReference>
<evidence type="ECO:0000259" key="1">
    <source>
        <dbReference type="Pfam" id="PF08818"/>
    </source>
</evidence>
<dbReference type="Pfam" id="PF08818">
    <property type="entry name" value="DUF1801"/>
    <property type="match status" value="1"/>
</dbReference>
<organism evidence="2 3">
    <name type="scientific">Pseudoduganella aquatica</name>
    <dbReference type="NCBI Taxonomy" id="2660641"/>
    <lineage>
        <taxon>Bacteria</taxon>
        <taxon>Pseudomonadati</taxon>
        <taxon>Pseudomonadota</taxon>
        <taxon>Betaproteobacteria</taxon>
        <taxon>Burkholderiales</taxon>
        <taxon>Oxalobacteraceae</taxon>
        <taxon>Telluria group</taxon>
        <taxon>Pseudoduganella</taxon>
    </lineage>
</organism>
<name>A0A7X4HEV1_9BURK</name>
<dbReference type="InterPro" id="IPR014922">
    <property type="entry name" value="YdhG-like"/>
</dbReference>
<reference evidence="2 3" key="1">
    <citation type="submission" date="2019-12" db="EMBL/GenBank/DDBJ databases">
        <title>Novel species isolated from a subtropical stream in China.</title>
        <authorList>
            <person name="Lu H."/>
        </authorList>
    </citation>
    <scope>NUCLEOTIDE SEQUENCE [LARGE SCALE GENOMIC DNA]</scope>
    <source>
        <strain evidence="2 3">FT127W</strain>
    </source>
</reference>
<evidence type="ECO:0000313" key="2">
    <source>
        <dbReference type="EMBL" id="MYN09107.1"/>
    </source>
</evidence>
<protein>
    <recommendedName>
        <fullName evidence="1">YdhG-like domain-containing protein</fullName>
    </recommendedName>
</protein>
<dbReference type="SUPFAM" id="SSF159888">
    <property type="entry name" value="YdhG-like"/>
    <property type="match status" value="1"/>
</dbReference>
<gene>
    <name evidence="2" type="ORF">GTP77_17415</name>
</gene>
<feature type="domain" description="YdhG-like" evidence="1">
    <location>
        <begin position="22"/>
        <end position="113"/>
    </location>
</feature>
<dbReference type="RefSeq" id="WP_161073421.1">
    <property type="nucleotide sequence ID" value="NZ_WWCU01000020.1"/>
</dbReference>
<comment type="caution">
    <text evidence="2">The sequence shown here is derived from an EMBL/GenBank/DDBJ whole genome shotgun (WGS) entry which is preliminary data.</text>
</comment>
<evidence type="ECO:0000313" key="3">
    <source>
        <dbReference type="Proteomes" id="UP000450676"/>
    </source>
</evidence>
<sequence>MGTQAFASVEEYLGSLDSVKAKTLRTIITFVLSEFPELKAKLAWNVPHIHWNGKYLAGLAAYKNHLTIAPWSASVMETFKPRLQGLVVFKNCFHIPVDWSMDEGLVKDFVRARLAELD</sequence>
<proteinExistence type="predicted"/>
<dbReference type="EMBL" id="WWCU01000020">
    <property type="protein sequence ID" value="MYN09107.1"/>
    <property type="molecule type" value="Genomic_DNA"/>
</dbReference>
<dbReference type="AlphaFoldDB" id="A0A7X4HEV1"/>